<comment type="caution">
    <text evidence="1">The sequence shown here is derived from an EMBL/GenBank/DDBJ whole genome shotgun (WGS) entry which is preliminary data.</text>
</comment>
<name>A0ABD2Z1Q1_9GENT</name>
<accession>A0ABD2Z1Q1</accession>
<organism evidence="1 2">
    <name type="scientific">Cinchona calisaya</name>
    <dbReference type="NCBI Taxonomy" id="153742"/>
    <lineage>
        <taxon>Eukaryota</taxon>
        <taxon>Viridiplantae</taxon>
        <taxon>Streptophyta</taxon>
        <taxon>Embryophyta</taxon>
        <taxon>Tracheophyta</taxon>
        <taxon>Spermatophyta</taxon>
        <taxon>Magnoliopsida</taxon>
        <taxon>eudicotyledons</taxon>
        <taxon>Gunneridae</taxon>
        <taxon>Pentapetalae</taxon>
        <taxon>asterids</taxon>
        <taxon>lamiids</taxon>
        <taxon>Gentianales</taxon>
        <taxon>Rubiaceae</taxon>
        <taxon>Cinchonoideae</taxon>
        <taxon>Cinchoneae</taxon>
        <taxon>Cinchona</taxon>
    </lineage>
</organism>
<proteinExistence type="predicted"/>
<evidence type="ECO:0000313" key="2">
    <source>
        <dbReference type="Proteomes" id="UP001630127"/>
    </source>
</evidence>
<protein>
    <recommendedName>
        <fullName evidence="3">Reverse transcriptase zinc-binding domain-containing protein</fullName>
    </recommendedName>
</protein>
<reference evidence="1 2" key="1">
    <citation type="submission" date="2024-11" db="EMBL/GenBank/DDBJ databases">
        <title>A near-complete genome assembly of Cinchona calisaya.</title>
        <authorList>
            <person name="Lian D.C."/>
            <person name="Zhao X.W."/>
            <person name="Wei L."/>
        </authorList>
    </citation>
    <scope>NUCLEOTIDE SEQUENCE [LARGE SCALE GENOMIC DNA]</scope>
    <source>
        <tissue evidence="1">Nenye</tissue>
    </source>
</reference>
<keyword evidence="2" id="KW-1185">Reference proteome</keyword>
<dbReference type="Proteomes" id="UP001630127">
    <property type="component" value="Unassembled WGS sequence"/>
</dbReference>
<dbReference type="EMBL" id="JBJUIK010000011">
    <property type="protein sequence ID" value="KAL3513434.1"/>
    <property type="molecule type" value="Genomic_DNA"/>
</dbReference>
<gene>
    <name evidence="1" type="ORF">ACH5RR_026151</name>
</gene>
<evidence type="ECO:0008006" key="3">
    <source>
        <dbReference type="Google" id="ProtNLM"/>
    </source>
</evidence>
<sequence>MCMGADETVDHLFFFCPYSHYLWSSIQQSCRLFRTQQTLKDELLWFANHLNCNSFHTHLCKMAGEVYHLRRERNKRQFQHKQQPANVLVSTIQKEIRHIVSSRRKVPNTKLGKSPIWSLNFFTLANIVPHLLF</sequence>
<dbReference type="AlphaFoldDB" id="A0ABD2Z1Q1"/>
<evidence type="ECO:0000313" key="1">
    <source>
        <dbReference type="EMBL" id="KAL3513434.1"/>
    </source>
</evidence>